<dbReference type="InterPro" id="IPR053134">
    <property type="entry name" value="RNA-dir_DNA_polymerase"/>
</dbReference>
<reference evidence="2 3" key="1">
    <citation type="submission" date="2022-01" db="EMBL/GenBank/DDBJ databases">
        <title>A high-quality chromosome-level genome assembly of rohu carp, Labeo rohita.</title>
        <authorList>
            <person name="Arick M.A. II"/>
            <person name="Hsu C.-Y."/>
            <person name="Magbanua Z."/>
            <person name="Pechanova O."/>
            <person name="Grover C."/>
            <person name="Miller E."/>
            <person name="Thrash A."/>
            <person name="Ezzel L."/>
            <person name="Alam S."/>
            <person name="Benzie J."/>
            <person name="Hamilton M."/>
            <person name="Karsi A."/>
            <person name="Lawrence M.L."/>
            <person name="Peterson D.G."/>
        </authorList>
    </citation>
    <scope>NUCLEOTIDE SEQUENCE [LARGE SCALE GENOMIC DNA]</scope>
    <source>
        <strain evidence="3">BAU-BD-2019</strain>
        <tissue evidence="2">Blood</tissue>
    </source>
</reference>
<evidence type="ECO:0000313" key="3">
    <source>
        <dbReference type="Proteomes" id="UP000830375"/>
    </source>
</evidence>
<dbReference type="InterPro" id="IPR043128">
    <property type="entry name" value="Rev_trsase/Diguanyl_cyclase"/>
</dbReference>
<organism evidence="2 3">
    <name type="scientific">Labeo rohita</name>
    <name type="common">Indian major carp</name>
    <name type="synonym">Cyprinus rohita</name>
    <dbReference type="NCBI Taxonomy" id="84645"/>
    <lineage>
        <taxon>Eukaryota</taxon>
        <taxon>Metazoa</taxon>
        <taxon>Chordata</taxon>
        <taxon>Craniata</taxon>
        <taxon>Vertebrata</taxon>
        <taxon>Euteleostomi</taxon>
        <taxon>Actinopterygii</taxon>
        <taxon>Neopterygii</taxon>
        <taxon>Teleostei</taxon>
        <taxon>Ostariophysi</taxon>
        <taxon>Cypriniformes</taxon>
        <taxon>Cyprinidae</taxon>
        <taxon>Labeoninae</taxon>
        <taxon>Labeonini</taxon>
        <taxon>Labeo</taxon>
    </lineage>
</organism>
<dbReference type="Proteomes" id="UP000830375">
    <property type="component" value="Unassembled WGS sequence"/>
</dbReference>
<dbReference type="SUPFAM" id="SSF56672">
    <property type="entry name" value="DNA/RNA polymerases"/>
    <property type="match status" value="1"/>
</dbReference>
<dbReference type="InterPro" id="IPR043502">
    <property type="entry name" value="DNA/RNA_pol_sf"/>
</dbReference>
<comment type="caution">
    <text evidence="2">The sequence shown here is derived from an EMBL/GenBank/DDBJ whole genome shotgun (WGS) entry which is preliminary data.</text>
</comment>
<dbReference type="Gene3D" id="3.10.10.10">
    <property type="entry name" value="HIV Type 1 Reverse Transcriptase, subunit A, domain 1"/>
    <property type="match status" value="1"/>
</dbReference>
<sequence>MTEKEIMQANLRNCNPRLASNLSGTVITFDDLVRLGTLVERDIAEERAFWKQRQAERAFRKGGPDKSSGGKPRSHSMALLTRGNVKLLTLTVTLRSQPCEAIVDTGSCILADASRTEKRHLEGLLLNWPTVCMDVLGQTSIIKHLILTSISIPVCKRAYPVPVNKQNFIDEEVKAMLDEGIIRPSTSPWAAPVVLVPKKDGGMRFCVDYWALNVKTPLDGFTISQMQDILESVFGATVFSTLDLRSGYWQVGMDEGSIQKMAFVTK</sequence>
<dbReference type="PANTHER" id="PTHR24559:SF455">
    <property type="entry name" value="RIBONUCLEASE H"/>
    <property type="match status" value="1"/>
</dbReference>
<feature type="region of interest" description="Disordered" evidence="1">
    <location>
        <begin position="55"/>
        <end position="76"/>
    </location>
</feature>
<name>A0ABQ8LBB3_LABRO</name>
<protein>
    <submittedName>
        <fullName evidence="2">Retrovirus-related Pol polyprotein from transposon opus</fullName>
    </submittedName>
</protein>
<gene>
    <name evidence="2" type="ORF">H4Q32_024979</name>
</gene>
<accession>A0ABQ8LBB3</accession>
<dbReference type="PANTHER" id="PTHR24559">
    <property type="entry name" value="TRANSPOSON TY3-I GAG-POL POLYPROTEIN"/>
    <property type="match status" value="1"/>
</dbReference>
<dbReference type="Gene3D" id="3.30.70.270">
    <property type="match status" value="1"/>
</dbReference>
<proteinExistence type="predicted"/>
<evidence type="ECO:0000256" key="1">
    <source>
        <dbReference type="SAM" id="MobiDB-lite"/>
    </source>
</evidence>
<dbReference type="CDD" id="cd01647">
    <property type="entry name" value="RT_LTR"/>
    <property type="match status" value="1"/>
</dbReference>
<dbReference type="EMBL" id="JACTAM010000026">
    <property type="protein sequence ID" value="KAI2648039.1"/>
    <property type="molecule type" value="Genomic_DNA"/>
</dbReference>
<evidence type="ECO:0000313" key="2">
    <source>
        <dbReference type="EMBL" id="KAI2648039.1"/>
    </source>
</evidence>
<keyword evidence="3" id="KW-1185">Reference proteome</keyword>
<feature type="compositionally biased region" description="Basic and acidic residues" evidence="1">
    <location>
        <begin position="55"/>
        <end position="64"/>
    </location>
</feature>